<evidence type="ECO:0000313" key="4">
    <source>
        <dbReference type="Proteomes" id="UP000799757"/>
    </source>
</evidence>
<dbReference type="SUPFAM" id="SSF50129">
    <property type="entry name" value="GroES-like"/>
    <property type="match status" value="1"/>
</dbReference>
<gene>
    <name evidence="3" type="ORF">K505DRAFT_321184</name>
</gene>
<name>A0A6A6XT05_9PLEO</name>
<dbReference type="Pfam" id="PF00107">
    <property type="entry name" value="ADH_zinc_N"/>
    <property type="match status" value="1"/>
</dbReference>
<keyword evidence="4" id="KW-1185">Reference proteome</keyword>
<dbReference type="InterPro" id="IPR011032">
    <property type="entry name" value="GroES-like_sf"/>
</dbReference>
<dbReference type="PANTHER" id="PTHR43677">
    <property type="entry name" value="SHORT-CHAIN DEHYDROGENASE/REDUCTASE"/>
    <property type="match status" value="1"/>
</dbReference>
<dbReference type="PANTHER" id="PTHR43677:SF11">
    <property type="entry name" value="ZINC-CONTAINING ALCOHOL DEHYDROGENASE"/>
    <property type="match status" value="1"/>
</dbReference>
<dbReference type="AlphaFoldDB" id="A0A6A6XT05"/>
<protein>
    <submittedName>
        <fullName evidence="3">GroES-like protein</fullName>
    </submittedName>
</protein>
<evidence type="ECO:0000259" key="2">
    <source>
        <dbReference type="SMART" id="SM00829"/>
    </source>
</evidence>
<sequence length="315" mass="33367">MHTALVESWGTTPKYTTRDLPPPTETQVRIKILAAGVHTVVRSRAAGKHFSAKNPPHIPGVDGVGTVVKTGELVYFTCMFEPTGSLAEEINVEKKSVVPLAKDADPDTIAVLANPAMSSWMALTARAGIIPGSKFTVAIIGATGVSGQAAVQIAKGMGAIEIIAIGKPGAKLEKTKELGATATIAFAEELKETDFEAAGNVDIVLDYLWGDVTTVLLPGIVSKRKNPNQRLSWIEIGSLGGEDAAIPASFLRKANIAIMGCAPGSWNFKELNEQLPTMLKGISENGMKAEFVIKGLKDVESWWGETGGPRILVKP</sequence>
<dbReference type="InterPro" id="IPR013154">
    <property type="entry name" value="ADH-like_N"/>
</dbReference>
<dbReference type="SMART" id="SM00829">
    <property type="entry name" value="PKS_ER"/>
    <property type="match status" value="1"/>
</dbReference>
<organism evidence="3 4">
    <name type="scientific">Melanomma pulvis-pyrius CBS 109.77</name>
    <dbReference type="NCBI Taxonomy" id="1314802"/>
    <lineage>
        <taxon>Eukaryota</taxon>
        <taxon>Fungi</taxon>
        <taxon>Dikarya</taxon>
        <taxon>Ascomycota</taxon>
        <taxon>Pezizomycotina</taxon>
        <taxon>Dothideomycetes</taxon>
        <taxon>Pleosporomycetidae</taxon>
        <taxon>Pleosporales</taxon>
        <taxon>Melanommataceae</taxon>
        <taxon>Melanomma</taxon>
    </lineage>
</organism>
<dbReference type="EMBL" id="MU001765">
    <property type="protein sequence ID" value="KAF2799378.1"/>
    <property type="molecule type" value="Genomic_DNA"/>
</dbReference>
<feature type="domain" description="Enoyl reductase (ER)" evidence="2">
    <location>
        <begin position="10"/>
        <end position="258"/>
    </location>
</feature>
<dbReference type="Pfam" id="PF08240">
    <property type="entry name" value="ADH_N"/>
    <property type="match status" value="1"/>
</dbReference>
<dbReference type="Gene3D" id="3.90.180.10">
    <property type="entry name" value="Medium-chain alcohol dehydrogenases, catalytic domain"/>
    <property type="match status" value="2"/>
</dbReference>
<proteinExistence type="predicted"/>
<dbReference type="InterPro" id="IPR013149">
    <property type="entry name" value="ADH-like_C"/>
</dbReference>
<evidence type="ECO:0000313" key="3">
    <source>
        <dbReference type="EMBL" id="KAF2799378.1"/>
    </source>
</evidence>
<dbReference type="GO" id="GO:0016491">
    <property type="term" value="F:oxidoreductase activity"/>
    <property type="evidence" value="ECO:0007669"/>
    <property type="project" value="InterPro"/>
</dbReference>
<dbReference type="InterPro" id="IPR036291">
    <property type="entry name" value="NAD(P)-bd_dom_sf"/>
</dbReference>
<feature type="region of interest" description="Disordered" evidence="1">
    <location>
        <begin position="1"/>
        <end position="22"/>
    </location>
</feature>
<dbReference type="Gene3D" id="3.40.50.720">
    <property type="entry name" value="NAD(P)-binding Rossmann-like Domain"/>
    <property type="match status" value="1"/>
</dbReference>
<reference evidence="3" key="1">
    <citation type="journal article" date="2020" name="Stud. Mycol.">
        <title>101 Dothideomycetes genomes: a test case for predicting lifestyles and emergence of pathogens.</title>
        <authorList>
            <person name="Haridas S."/>
            <person name="Albert R."/>
            <person name="Binder M."/>
            <person name="Bloem J."/>
            <person name="Labutti K."/>
            <person name="Salamov A."/>
            <person name="Andreopoulos B."/>
            <person name="Baker S."/>
            <person name="Barry K."/>
            <person name="Bills G."/>
            <person name="Bluhm B."/>
            <person name="Cannon C."/>
            <person name="Castanera R."/>
            <person name="Culley D."/>
            <person name="Daum C."/>
            <person name="Ezra D."/>
            <person name="Gonzalez J."/>
            <person name="Henrissat B."/>
            <person name="Kuo A."/>
            <person name="Liang C."/>
            <person name="Lipzen A."/>
            <person name="Lutzoni F."/>
            <person name="Magnuson J."/>
            <person name="Mondo S."/>
            <person name="Nolan M."/>
            <person name="Ohm R."/>
            <person name="Pangilinan J."/>
            <person name="Park H.-J."/>
            <person name="Ramirez L."/>
            <person name="Alfaro M."/>
            <person name="Sun H."/>
            <person name="Tritt A."/>
            <person name="Yoshinaga Y."/>
            <person name="Zwiers L.-H."/>
            <person name="Turgeon B."/>
            <person name="Goodwin S."/>
            <person name="Spatafora J."/>
            <person name="Crous P."/>
            <person name="Grigoriev I."/>
        </authorList>
    </citation>
    <scope>NUCLEOTIDE SEQUENCE</scope>
    <source>
        <strain evidence="3">CBS 109.77</strain>
    </source>
</reference>
<dbReference type="SUPFAM" id="SSF51735">
    <property type="entry name" value="NAD(P)-binding Rossmann-fold domains"/>
    <property type="match status" value="1"/>
</dbReference>
<dbReference type="InterPro" id="IPR051397">
    <property type="entry name" value="Zn-ADH-like_protein"/>
</dbReference>
<dbReference type="InterPro" id="IPR020843">
    <property type="entry name" value="ER"/>
</dbReference>
<accession>A0A6A6XT05</accession>
<evidence type="ECO:0000256" key="1">
    <source>
        <dbReference type="SAM" id="MobiDB-lite"/>
    </source>
</evidence>
<dbReference type="OrthoDB" id="809632at2759"/>
<dbReference type="Proteomes" id="UP000799757">
    <property type="component" value="Unassembled WGS sequence"/>
</dbReference>